<evidence type="ECO:0000313" key="5">
    <source>
        <dbReference type="Proteomes" id="UP001295423"/>
    </source>
</evidence>
<dbReference type="InterPro" id="IPR011990">
    <property type="entry name" value="TPR-like_helical_dom_sf"/>
</dbReference>
<dbReference type="EMBL" id="CAKOGP040000147">
    <property type="protein sequence ID" value="CAJ1931403.1"/>
    <property type="molecule type" value="Genomic_DNA"/>
</dbReference>
<feature type="repeat" description="TPR" evidence="3">
    <location>
        <begin position="250"/>
        <end position="283"/>
    </location>
</feature>
<dbReference type="Pfam" id="PF13374">
    <property type="entry name" value="TPR_10"/>
    <property type="match status" value="3"/>
</dbReference>
<dbReference type="PROSITE" id="PS50005">
    <property type="entry name" value="TPR"/>
    <property type="match status" value="2"/>
</dbReference>
<gene>
    <name evidence="4" type="ORF">CYCCA115_LOCUS2372</name>
</gene>
<protein>
    <recommendedName>
        <fullName evidence="6">MalT-like TPR region domain-containing protein</fullName>
    </recommendedName>
</protein>
<name>A0AAD2CDW5_9STRA</name>
<reference evidence="4" key="1">
    <citation type="submission" date="2023-08" db="EMBL/GenBank/DDBJ databases">
        <authorList>
            <person name="Audoor S."/>
            <person name="Bilcke G."/>
        </authorList>
    </citation>
    <scope>NUCLEOTIDE SEQUENCE</scope>
</reference>
<dbReference type="Proteomes" id="UP001295423">
    <property type="component" value="Unassembled WGS sequence"/>
</dbReference>
<evidence type="ECO:0008006" key="6">
    <source>
        <dbReference type="Google" id="ProtNLM"/>
    </source>
</evidence>
<evidence type="ECO:0000256" key="1">
    <source>
        <dbReference type="ARBA" id="ARBA00022737"/>
    </source>
</evidence>
<evidence type="ECO:0000256" key="2">
    <source>
        <dbReference type="ARBA" id="ARBA00022803"/>
    </source>
</evidence>
<organism evidence="4 5">
    <name type="scientific">Cylindrotheca closterium</name>
    <dbReference type="NCBI Taxonomy" id="2856"/>
    <lineage>
        <taxon>Eukaryota</taxon>
        <taxon>Sar</taxon>
        <taxon>Stramenopiles</taxon>
        <taxon>Ochrophyta</taxon>
        <taxon>Bacillariophyta</taxon>
        <taxon>Bacillariophyceae</taxon>
        <taxon>Bacillariophycidae</taxon>
        <taxon>Bacillariales</taxon>
        <taxon>Bacillariaceae</taxon>
        <taxon>Cylindrotheca</taxon>
    </lineage>
</organism>
<keyword evidence="5" id="KW-1185">Reference proteome</keyword>
<dbReference type="SUPFAM" id="SSF48452">
    <property type="entry name" value="TPR-like"/>
    <property type="match status" value="2"/>
</dbReference>
<dbReference type="InterPro" id="IPR019734">
    <property type="entry name" value="TPR_rpt"/>
</dbReference>
<keyword evidence="2 3" id="KW-0802">TPR repeat</keyword>
<feature type="repeat" description="TPR" evidence="3">
    <location>
        <begin position="11"/>
        <end position="44"/>
    </location>
</feature>
<dbReference type="AlphaFoldDB" id="A0AAD2CDW5"/>
<proteinExistence type="predicted"/>
<comment type="caution">
    <text evidence="4">The sequence shown here is derived from an EMBL/GenBank/DDBJ whole genome shotgun (WGS) entry which is preliminary data.</text>
</comment>
<keyword evidence="1" id="KW-0677">Repeat</keyword>
<dbReference type="PANTHER" id="PTHR45641">
    <property type="entry name" value="TETRATRICOPEPTIDE REPEAT PROTEIN (AFU_ORTHOLOGUE AFUA_6G03870)"/>
    <property type="match status" value="1"/>
</dbReference>
<dbReference type="PANTHER" id="PTHR45641:SF1">
    <property type="entry name" value="AAA+ ATPASE DOMAIN-CONTAINING PROTEIN"/>
    <property type="match status" value="1"/>
</dbReference>
<evidence type="ECO:0000313" key="4">
    <source>
        <dbReference type="EMBL" id="CAJ1931403.1"/>
    </source>
</evidence>
<dbReference type="SMART" id="SM00028">
    <property type="entry name" value="TPR"/>
    <property type="match status" value="5"/>
</dbReference>
<accession>A0AAD2CDW5</accession>
<evidence type="ECO:0000256" key="3">
    <source>
        <dbReference type="PROSITE-ProRule" id="PRU00339"/>
    </source>
</evidence>
<dbReference type="Pfam" id="PF13424">
    <property type="entry name" value="TPR_12"/>
    <property type="match status" value="1"/>
</dbReference>
<dbReference type="Gene3D" id="1.25.40.10">
    <property type="entry name" value="Tetratricopeptide repeat domain"/>
    <property type="match status" value="3"/>
</dbReference>
<sequence length="333" mass="37302">MEKLGRHRETADTYMSIGMILQAQDNDEKAEEMFQKALDIKLKILPYTDPEVTELYHHLAHSLKKQDKYSESTKIHKLQLATLLQVHGEDHPGVVLSYHGIAELLALQHRSEDALQMLDRGIEIRNRLELLKADFVLLLGQTFSSIAVILSKQGNVEAATGVLNKALIMQIETVGERHYTTVQTYAKLAVAYGQLAEACVKQDIEGAIKSYAKAIKFRRKELGNEELGDDHPEVKKLMRPLELLRLEKKMRDLNELGLAMKADGDSEKAMQLFNEALDICLENSLIGPTTAALLENMSAIRVDQGKLGQAVATSAEALKIRRRMHGDDHADTK</sequence>